<dbReference type="Gene3D" id="3.30.70.2520">
    <property type="match status" value="1"/>
</dbReference>
<dbReference type="InterPro" id="IPR006094">
    <property type="entry name" value="Oxid_FAD_bind_N"/>
</dbReference>
<dbReference type="RefSeq" id="WP_236089083.1">
    <property type="nucleotide sequence ID" value="NZ_JAKGSG010000029.1"/>
</dbReference>
<dbReference type="Pfam" id="PF04030">
    <property type="entry name" value="ALO"/>
    <property type="match status" value="1"/>
</dbReference>
<dbReference type="Proteomes" id="UP001165405">
    <property type="component" value="Unassembled WGS sequence"/>
</dbReference>
<dbReference type="InterPro" id="IPR036318">
    <property type="entry name" value="FAD-bd_PCMH-like_sf"/>
</dbReference>
<dbReference type="PANTHER" id="PTHR43762">
    <property type="entry name" value="L-GULONOLACTONE OXIDASE"/>
    <property type="match status" value="1"/>
</dbReference>
<dbReference type="GO" id="GO:0071949">
    <property type="term" value="F:FAD binding"/>
    <property type="evidence" value="ECO:0007669"/>
    <property type="project" value="InterPro"/>
</dbReference>
<sequence length="443" mass="47585">MTLTNWNGNVTIAAEDAWTSVTSVDQIEALLAGTKVPLRALGSRFTYPMQLRCPDGTHGIVLDLPGRGVGEVRGDRLLVTGDTLLTDVWRVFADHGLEPAACPPVITRQTVAGALATGTHAQGLAGGTFSDAVTGIDLVDGTGTRHWLTPDDDGFDAAVLNLGCLGVVVAVELQGRPRTDVDCTRFTAPADALPEHYATWSRDSVAAKSWWFTEHDVAHTWVAHDGSWARPASVCGDSGDLDRVVARTRSQLMTDIGDGGGQTPAARTLEKFLAATDTRGTLQEIFHNGIPAPQLNMEIAVPLDAVPAAYARLNELLRSSATKLHYPVILRSTGPARGHLSPAHNGPVTYFGFVAYMTTDGHLTTARPLFDDIQRLLHTLGGWPHWGKYLSPDLLPAPTNGFAEFRTAVDRFDPDRRFANDTFYQALGLSDRAAVVSGGRHNG</sequence>
<organism evidence="3 4">
    <name type="scientific">Antribacter soli</name>
    <dbReference type="NCBI Taxonomy" id="2910976"/>
    <lineage>
        <taxon>Bacteria</taxon>
        <taxon>Bacillati</taxon>
        <taxon>Actinomycetota</taxon>
        <taxon>Actinomycetes</taxon>
        <taxon>Micrococcales</taxon>
        <taxon>Promicromonosporaceae</taxon>
        <taxon>Antribacter</taxon>
    </lineage>
</organism>
<dbReference type="Gene3D" id="3.30.465.10">
    <property type="match status" value="1"/>
</dbReference>
<dbReference type="InterPro" id="IPR016167">
    <property type="entry name" value="FAD-bd_PCMH_sub1"/>
</dbReference>
<dbReference type="Pfam" id="PF01565">
    <property type="entry name" value="FAD_binding_4"/>
    <property type="match status" value="1"/>
</dbReference>
<dbReference type="InterPro" id="IPR010031">
    <property type="entry name" value="FAD_lactone_oxidase-like"/>
</dbReference>
<evidence type="ECO:0000313" key="3">
    <source>
        <dbReference type="EMBL" id="MCF4121283.1"/>
    </source>
</evidence>
<dbReference type="InterPro" id="IPR007173">
    <property type="entry name" value="ALO_C"/>
</dbReference>
<accession>A0AA41QDQ5</accession>
<comment type="caution">
    <text evidence="3">The sequence shown here is derived from an EMBL/GenBank/DDBJ whole genome shotgun (WGS) entry which is preliminary data.</text>
</comment>
<keyword evidence="4" id="KW-1185">Reference proteome</keyword>
<dbReference type="GO" id="GO:0003885">
    <property type="term" value="F:D-arabinono-1,4-lactone oxidase activity"/>
    <property type="evidence" value="ECO:0007669"/>
    <property type="project" value="InterPro"/>
</dbReference>
<evidence type="ECO:0000256" key="1">
    <source>
        <dbReference type="ARBA" id="ARBA00023002"/>
    </source>
</evidence>
<dbReference type="InterPro" id="IPR016166">
    <property type="entry name" value="FAD-bd_PCMH"/>
</dbReference>
<dbReference type="SUPFAM" id="SSF56176">
    <property type="entry name" value="FAD-binding/transporter-associated domain-like"/>
    <property type="match status" value="1"/>
</dbReference>
<evidence type="ECO:0000259" key="2">
    <source>
        <dbReference type="PROSITE" id="PS51387"/>
    </source>
</evidence>
<protein>
    <submittedName>
        <fullName evidence="3">FAD-binding protein</fullName>
    </submittedName>
</protein>
<reference evidence="3" key="1">
    <citation type="submission" date="2022-01" db="EMBL/GenBank/DDBJ databases">
        <title>Antribacter sp. nov., isolated from Guizhou of China.</title>
        <authorList>
            <person name="Chengliang C."/>
            <person name="Ya Z."/>
        </authorList>
    </citation>
    <scope>NUCLEOTIDE SEQUENCE</scope>
    <source>
        <strain evidence="3">KLBMP 9083</strain>
    </source>
</reference>
<dbReference type="EMBL" id="JAKGSG010000029">
    <property type="protein sequence ID" value="MCF4121283.1"/>
    <property type="molecule type" value="Genomic_DNA"/>
</dbReference>
<gene>
    <name evidence="3" type="ORF">L1785_09840</name>
</gene>
<name>A0AA41QDQ5_9MICO</name>
<dbReference type="Gene3D" id="3.30.43.10">
    <property type="entry name" value="Uridine Diphospho-n-acetylenolpyruvylglucosamine Reductase, domain 2"/>
    <property type="match status" value="1"/>
</dbReference>
<keyword evidence="1" id="KW-0560">Oxidoreductase</keyword>
<dbReference type="InterPro" id="IPR016169">
    <property type="entry name" value="FAD-bd_PCMH_sub2"/>
</dbReference>
<evidence type="ECO:0000313" key="4">
    <source>
        <dbReference type="Proteomes" id="UP001165405"/>
    </source>
</evidence>
<feature type="domain" description="FAD-binding PCMH-type" evidence="2">
    <location>
        <begin position="11"/>
        <end position="178"/>
    </location>
</feature>
<dbReference type="PANTHER" id="PTHR43762:SF1">
    <property type="entry name" value="D-ARABINONO-1,4-LACTONE OXIDASE"/>
    <property type="match status" value="1"/>
</dbReference>
<dbReference type="AlphaFoldDB" id="A0AA41QDQ5"/>
<dbReference type="PROSITE" id="PS51387">
    <property type="entry name" value="FAD_PCMH"/>
    <property type="match status" value="1"/>
</dbReference>
<proteinExistence type="predicted"/>
<dbReference type="GO" id="GO:0016020">
    <property type="term" value="C:membrane"/>
    <property type="evidence" value="ECO:0007669"/>
    <property type="project" value="InterPro"/>
</dbReference>